<reference evidence="4 5" key="1">
    <citation type="journal article" date="2018" name="Nat. Biotechnol.">
        <title>A standardized bacterial taxonomy based on genome phylogeny substantially revises the tree of life.</title>
        <authorList>
            <person name="Parks D.H."/>
            <person name="Chuvochina M."/>
            <person name="Waite D.W."/>
            <person name="Rinke C."/>
            <person name="Skarshewski A."/>
            <person name="Chaumeil P.A."/>
            <person name="Hugenholtz P."/>
        </authorList>
    </citation>
    <scope>NUCLEOTIDE SEQUENCE [LARGE SCALE GENOMIC DNA]</scope>
    <source>
        <strain evidence="4">UBA10948</strain>
    </source>
</reference>
<dbReference type="PROSITE" id="PS51866">
    <property type="entry name" value="MOP"/>
    <property type="match status" value="1"/>
</dbReference>
<feature type="domain" description="Mop" evidence="3">
    <location>
        <begin position="1"/>
        <end position="42"/>
    </location>
</feature>
<keyword evidence="1 2" id="KW-0500">Molybdenum</keyword>
<name>A0A354YUT5_9FIRM</name>
<dbReference type="InterPro" id="IPR004606">
    <property type="entry name" value="Mop_domain"/>
</dbReference>
<dbReference type="InterPro" id="IPR008995">
    <property type="entry name" value="Mo/tungstate-bd_C_term_dom"/>
</dbReference>
<dbReference type="EMBL" id="DNZF01000019">
    <property type="protein sequence ID" value="HBK52451.1"/>
    <property type="molecule type" value="Genomic_DNA"/>
</dbReference>
<sequence length="42" mass="4503">MVLDAGITMTAVVTGQALEELNLEPGQSVWAVFKTTAVHVFK</sequence>
<evidence type="ECO:0000259" key="3">
    <source>
        <dbReference type="PROSITE" id="PS51866"/>
    </source>
</evidence>
<gene>
    <name evidence="4" type="ORF">DDZ44_00745</name>
</gene>
<protein>
    <recommendedName>
        <fullName evidence="3">Mop domain-containing protein</fullName>
    </recommendedName>
</protein>
<evidence type="ECO:0000256" key="2">
    <source>
        <dbReference type="PROSITE-ProRule" id="PRU01213"/>
    </source>
</evidence>
<dbReference type="SUPFAM" id="SSF50331">
    <property type="entry name" value="MOP-like"/>
    <property type="match status" value="1"/>
</dbReference>
<dbReference type="Gene3D" id="2.40.50.100">
    <property type="match status" value="1"/>
</dbReference>
<organism evidence="4 5">
    <name type="scientific">Syntrophomonas wolfei</name>
    <dbReference type="NCBI Taxonomy" id="863"/>
    <lineage>
        <taxon>Bacteria</taxon>
        <taxon>Bacillati</taxon>
        <taxon>Bacillota</taxon>
        <taxon>Clostridia</taxon>
        <taxon>Eubacteriales</taxon>
        <taxon>Syntrophomonadaceae</taxon>
        <taxon>Syntrophomonas</taxon>
    </lineage>
</organism>
<evidence type="ECO:0000256" key="1">
    <source>
        <dbReference type="ARBA" id="ARBA00022505"/>
    </source>
</evidence>
<accession>A0A354YUT5</accession>
<proteinExistence type="predicted"/>
<dbReference type="Pfam" id="PF03459">
    <property type="entry name" value="TOBE"/>
    <property type="match status" value="1"/>
</dbReference>
<dbReference type="Proteomes" id="UP000263273">
    <property type="component" value="Unassembled WGS sequence"/>
</dbReference>
<dbReference type="AlphaFoldDB" id="A0A354YUT5"/>
<evidence type="ECO:0000313" key="5">
    <source>
        <dbReference type="Proteomes" id="UP000263273"/>
    </source>
</evidence>
<comment type="caution">
    <text evidence="4">The sequence shown here is derived from an EMBL/GenBank/DDBJ whole genome shotgun (WGS) entry which is preliminary data.</text>
</comment>
<dbReference type="GO" id="GO:0015689">
    <property type="term" value="P:molybdate ion transport"/>
    <property type="evidence" value="ECO:0007669"/>
    <property type="project" value="InterPro"/>
</dbReference>
<dbReference type="STRING" id="378794.GCA_001570625_00887"/>
<dbReference type="InterPro" id="IPR005116">
    <property type="entry name" value="Transp-assoc_OB_typ1"/>
</dbReference>
<evidence type="ECO:0000313" key="4">
    <source>
        <dbReference type="EMBL" id="HBK52451.1"/>
    </source>
</evidence>